<organism evidence="1 2">
    <name type="scientific">Gehongia tenuis</name>
    <dbReference type="NCBI Taxonomy" id="2763655"/>
    <lineage>
        <taxon>Bacteria</taxon>
        <taxon>Bacillati</taxon>
        <taxon>Bacillota</taxon>
        <taxon>Clostridia</taxon>
        <taxon>Christensenellales</taxon>
        <taxon>Christensenellaceae</taxon>
        <taxon>Gehongia</taxon>
    </lineage>
</organism>
<gene>
    <name evidence="1" type="ORF">H8696_10615</name>
</gene>
<keyword evidence="2" id="KW-1185">Reference proteome</keyword>
<protein>
    <recommendedName>
        <fullName evidence="3">CobQ/CobB/MinD/ParA nucleotide binding domain-containing protein</fullName>
    </recommendedName>
</protein>
<evidence type="ECO:0008006" key="3">
    <source>
        <dbReference type="Google" id="ProtNLM"/>
    </source>
</evidence>
<accession>A0A926HRG7</accession>
<dbReference type="Gene3D" id="3.40.50.300">
    <property type="entry name" value="P-loop containing nucleotide triphosphate hydrolases"/>
    <property type="match status" value="1"/>
</dbReference>
<evidence type="ECO:0000313" key="2">
    <source>
        <dbReference type="Proteomes" id="UP000623172"/>
    </source>
</evidence>
<reference evidence="1" key="1">
    <citation type="submission" date="2020-08" db="EMBL/GenBank/DDBJ databases">
        <title>Genome public.</title>
        <authorList>
            <person name="Liu C."/>
            <person name="Sun Q."/>
        </authorList>
    </citation>
    <scope>NUCLEOTIDE SEQUENCE</scope>
    <source>
        <strain evidence="1">NSJ-53</strain>
    </source>
</reference>
<evidence type="ECO:0000313" key="1">
    <source>
        <dbReference type="EMBL" id="MBC8532296.1"/>
    </source>
</evidence>
<proteinExistence type="predicted"/>
<dbReference type="Proteomes" id="UP000623172">
    <property type="component" value="Unassembled WGS sequence"/>
</dbReference>
<dbReference type="SUPFAM" id="SSF52540">
    <property type="entry name" value="P-loop containing nucleoside triphosphate hydrolases"/>
    <property type="match status" value="1"/>
</dbReference>
<comment type="caution">
    <text evidence="1">The sequence shown here is derived from an EMBL/GenBank/DDBJ whole genome shotgun (WGS) entry which is preliminary data.</text>
</comment>
<sequence length="223" mass="24695">MKRIKILVGSYGSGKSELCVNMAMGYRKEDKPVVLVDLDVINPYYGSSNMKEQLEKAGVRVVVPPLFRTGVDLPALGPEVMSAFAHREEEAIFDVGGDATGATVLGRYKPFFEKEGYEMLFIMNLFRPDTTNERDALALMDTIEAKSRMRITGIINNTHLAQMTTVEQVVEGQKLAEACAKARGIAVEAIAAKPDIAEKLPDAWRDLVWTLDLALHPKARYGF</sequence>
<dbReference type="EMBL" id="JACRSR010000006">
    <property type="protein sequence ID" value="MBC8532296.1"/>
    <property type="molecule type" value="Genomic_DNA"/>
</dbReference>
<dbReference type="RefSeq" id="WP_249317408.1">
    <property type="nucleotide sequence ID" value="NZ_JACRSR010000006.1"/>
</dbReference>
<name>A0A926HRG7_9FIRM</name>
<dbReference type="InterPro" id="IPR027417">
    <property type="entry name" value="P-loop_NTPase"/>
</dbReference>
<dbReference type="AlphaFoldDB" id="A0A926HRG7"/>